<dbReference type="Gene3D" id="3.40.390.10">
    <property type="entry name" value="Collagenase (Catalytic Domain)"/>
    <property type="match status" value="1"/>
</dbReference>
<dbReference type="InterPro" id="IPR001506">
    <property type="entry name" value="Peptidase_M12A"/>
</dbReference>
<evidence type="ECO:0000313" key="6">
    <source>
        <dbReference type="RefSeq" id="XP_029301232.1"/>
    </source>
</evidence>
<proteinExistence type="predicted"/>
<dbReference type="KEGG" id="cgob:115017134"/>
<dbReference type="RefSeq" id="XP_029301232.1">
    <property type="nucleotide sequence ID" value="XM_029445372.1"/>
</dbReference>
<keyword evidence="2" id="KW-0732">Signal</keyword>
<dbReference type="Proteomes" id="UP000504630">
    <property type="component" value="Chromosome 12"/>
</dbReference>
<keyword evidence="1 2" id="KW-0479">Metal-binding</keyword>
<feature type="binding site" evidence="1">
    <location>
        <position position="164"/>
    </location>
    <ligand>
        <name>Zn(2+)</name>
        <dbReference type="ChEBI" id="CHEBI:29105"/>
        <note>catalytic</note>
    </ligand>
</feature>
<gene>
    <name evidence="6" type="primary">LOC115017134</name>
</gene>
<dbReference type="PRINTS" id="PR00480">
    <property type="entry name" value="ASTACIN"/>
</dbReference>
<dbReference type="InParanoid" id="A0A6J2QVL5"/>
<dbReference type="InterPro" id="IPR024079">
    <property type="entry name" value="MetalloPept_cat_dom_sf"/>
</dbReference>
<dbReference type="Pfam" id="PF01400">
    <property type="entry name" value="Astacin"/>
    <property type="match status" value="1"/>
</dbReference>
<sequence length="263" mass="29303">MLLLAALLFVQSLKHVDSSPLPDAEHGSQGDWLGRVLHYMESNPETVEELMTKKYGVSEGDMVLSTDRNAVKTIWLSPAIPYVISPELESRTGDILAAMAMLSKPTCVSFHKRTYETDYLYFIKSKGCASYVGFMGGVQTVFIAPECIVGNIAHELIHALGFHHEHTRTDREDYVTVLQENIMEVNSFQPTGCPPSYPKLTSRRWGRELNCPRRTSRRFAFATTARPPKNQTGVESDANMQEEASGTSASTCRPAATRGRNTR</sequence>
<feature type="active site" evidence="1">
    <location>
        <position position="155"/>
    </location>
</feature>
<keyword evidence="1 2" id="KW-0378">Hydrolase</keyword>
<feature type="chain" id="PRO_5027160425" description="Metalloendopeptidase" evidence="2">
    <location>
        <begin position="19"/>
        <end position="263"/>
    </location>
</feature>
<comment type="caution">
    <text evidence="1">Lacks conserved residue(s) required for the propagation of feature annotation.</text>
</comment>
<evidence type="ECO:0000259" key="4">
    <source>
        <dbReference type="PROSITE" id="PS51864"/>
    </source>
</evidence>
<protein>
    <recommendedName>
        <fullName evidence="2">Metalloendopeptidase</fullName>
        <ecNumber evidence="2">3.4.24.-</ecNumber>
    </recommendedName>
</protein>
<feature type="signal peptide" evidence="2">
    <location>
        <begin position="1"/>
        <end position="18"/>
    </location>
</feature>
<dbReference type="PANTHER" id="PTHR10127:SF870">
    <property type="entry name" value="METALLOENDOPEPTIDASE"/>
    <property type="match status" value="1"/>
</dbReference>
<evidence type="ECO:0000313" key="5">
    <source>
        <dbReference type="Proteomes" id="UP000504630"/>
    </source>
</evidence>
<reference evidence="6" key="1">
    <citation type="submission" date="2025-08" db="UniProtKB">
        <authorList>
            <consortium name="RefSeq"/>
        </authorList>
    </citation>
    <scope>IDENTIFICATION</scope>
</reference>
<dbReference type="GO" id="GO:0008270">
    <property type="term" value="F:zinc ion binding"/>
    <property type="evidence" value="ECO:0007669"/>
    <property type="project" value="UniProtKB-UniRule"/>
</dbReference>
<keyword evidence="1 2" id="KW-0645">Protease</keyword>
<accession>A0A6J2QVL5</accession>
<dbReference type="EC" id="3.4.24.-" evidence="2"/>
<feature type="binding site" evidence="1">
    <location>
        <position position="158"/>
    </location>
    <ligand>
        <name>Zn(2+)</name>
        <dbReference type="ChEBI" id="CHEBI:29105"/>
        <note>catalytic</note>
    </ligand>
</feature>
<feature type="compositionally biased region" description="Polar residues" evidence="3">
    <location>
        <begin position="229"/>
        <end position="251"/>
    </location>
</feature>
<dbReference type="GO" id="GO:0006508">
    <property type="term" value="P:proteolysis"/>
    <property type="evidence" value="ECO:0007669"/>
    <property type="project" value="UniProtKB-KW"/>
</dbReference>
<name>A0A6J2QVL5_COTGO</name>
<dbReference type="GO" id="GO:0004222">
    <property type="term" value="F:metalloendopeptidase activity"/>
    <property type="evidence" value="ECO:0007669"/>
    <property type="project" value="UniProtKB-UniRule"/>
</dbReference>
<feature type="region of interest" description="Disordered" evidence="3">
    <location>
        <begin position="224"/>
        <end position="263"/>
    </location>
</feature>
<dbReference type="GeneID" id="115017134"/>
<dbReference type="AlphaFoldDB" id="A0A6J2QVL5"/>
<dbReference type="SMART" id="SM00235">
    <property type="entry name" value="ZnMc"/>
    <property type="match status" value="1"/>
</dbReference>
<dbReference type="InterPro" id="IPR006026">
    <property type="entry name" value="Peptidase_Metallo"/>
</dbReference>
<comment type="cofactor">
    <cofactor evidence="1 2">
        <name>Zn(2+)</name>
        <dbReference type="ChEBI" id="CHEBI:29105"/>
    </cofactor>
    <text evidence="1 2">Binds 1 zinc ion per subunit.</text>
</comment>
<keyword evidence="1 2" id="KW-0862">Zinc</keyword>
<organism evidence="5 6">
    <name type="scientific">Cottoperca gobio</name>
    <name type="common">Frogmouth</name>
    <name type="synonym">Aphritis gobio</name>
    <dbReference type="NCBI Taxonomy" id="56716"/>
    <lineage>
        <taxon>Eukaryota</taxon>
        <taxon>Metazoa</taxon>
        <taxon>Chordata</taxon>
        <taxon>Craniata</taxon>
        <taxon>Vertebrata</taxon>
        <taxon>Euteleostomi</taxon>
        <taxon>Actinopterygii</taxon>
        <taxon>Neopterygii</taxon>
        <taxon>Teleostei</taxon>
        <taxon>Neoteleostei</taxon>
        <taxon>Acanthomorphata</taxon>
        <taxon>Eupercaria</taxon>
        <taxon>Perciformes</taxon>
        <taxon>Notothenioidei</taxon>
        <taxon>Bovichtidae</taxon>
        <taxon>Cottoperca</taxon>
    </lineage>
</organism>
<evidence type="ECO:0000256" key="2">
    <source>
        <dbReference type="RuleBase" id="RU361183"/>
    </source>
</evidence>
<evidence type="ECO:0000256" key="3">
    <source>
        <dbReference type="SAM" id="MobiDB-lite"/>
    </source>
</evidence>
<dbReference type="SUPFAM" id="SSF55486">
    <property type="entry name" value="Metalloproteases ('zincins'), catalytic domain"/>
    <property type="match status" value="1"/>
</dbReference>
<dbReference type="OrthoDB" id="291007at2759"/>
<keyword evidence="1 2" id="KW-0482">Metalloprotease</keyword>
<dbReference type="PROSITE" id="PS51864">
    <property type="entry name" value="ASTACIN"/>
    <property type="match status" value="1"/>
</dbReference>
<feature type="domain" description="Peptidase M12A" evidence="4">
    <location>
        <begin position="69"/>
        <end position="184"/>
    </location>
</feature>
<dbReference type="PANTHER" id="PTHR10127">
    <property type="entry name" value="DISCOIDIN, CUB, EGF, LAMININ , AND ZINC METALLOPROTEASE DOMAIN CONTAINING"/>
    <property type="match status" value="1"/>
</dbReference>
<feature type="binding site" evidence="1">
    <location>
        <position position="154"/>
    </location>
    <ligand>
        <name>Zn(2+)</name>
        <dbReference type="ChEBI" id="CHEBI:29105"/>
        <note>catalytic</note>
    </ligand>
</feature>
<keyword evidence="5" id="KW-1185">Reference proteome</keyword>
<evidence type="ECO:0000256" key="1">
    <source>
        <dbReference type="PROSITE-ProRule" id="PRU01211"/>
    </source>
</evidence>